<protein>
    <recommendedName>
        <fullName evidence="1">USP domain-containing protein</fullName>
    </recommendedName>
</protein>
<evidence type="ECO:0000313" key="2">
    <source>
        <dbReference type="EMBL" id="QHT10350.1"/>
    </source>
</evidence>
<dbReference type="PROSITE" id="PS00973">
    <property type="entry name" value="USP_2"/>
    <property type="match status" value="1"/>
</dbReference>
<dbReference type="PROSITE" id="PS50235">
    <property type="entry name" value="USP_3"/>
    <property type="match status" value="1"/>
</dbReference>
<sequence length="322" mass="38083">MDIMNTNESQRGLSGLTNLGNTCYLNAAVQILSHIHELNEYLMNVTQLNRINDSVLTIEWISLYKLIWSQNCIISPNRFVSKIKELSLSQSNSTKFCNFEQIDSNEYFYFMLDCIHNSLNKLDQSESIKLKKTSNAELNKEIDAYETKDCSIVHSLFTSFLTYTYINKETNVVEFTKHEPHFMIELSIPLVNNISIEDCINHTFQEETLDTLWHDEKTNEKKTLLKKTEFGYYPTILVVHFKRWIKMNKNRQIVHFNETLHLDENYELFGILNHEGNIFGGHYFSYIKKNNWFVFNDTHISQIQMQEIVGDKNYCLFYRKIK</sequence>
<feature type="domain" description="USP" evidence="1">
    <location>
        <begin position="14"/>
        <end position="321"/>
    </location>
</feature>
<dbReference type="InterPro" id="IPR018200">
    <property type="entry name" value="USP_CS"/>
</dbReference>
<dbReference type="InterPro" id="IPR028889">
    <property type="entry name" value="USP"/>
</dbReference>
<evidence type="ECO:0000259" key="1">
    <source>
        <dbReference type="PROSITE" id="PS50235"/>
    </source>
</evidence>
<dbReference type="PROSITE" id="PS00972">
    <property type="entry name" value="USP_1"/>
    <property type="match status" value="1"/>
</dbReference>
<dbReference type="InterPro" id="IPR050185">
    <property type="entry name" value="Ub_carboxyl-term_hydrolase"/>
</dbReference>
<dbReference type="PANTHER" id="PTHR21646">
    <property type="entry name" value="UBIQUITIN CARBOXYL-TERMINAL HYDROLASE"/>
    <property type="match status" value="1"/>
</dbReference>
<reference evidence="2" key="1">
    <citation type="journal article" date="2020" name="Nature">
        <title>Giant virus diversity and host interactions through global metagenomics.</title>
        <authorList>
            <person name="Schulz F."/>
            <person name="Roux S."/>
            <person name="Paez-Espino D."/>
            <person name="Jungbluth S."/>
            <person name="Walsh D.A."/>
            <person name="Denef V.J."/>
            <person name="McMahon K.D."/>
            <person name="Konstantinidis K.T."/>
            <person name="Eloe-Fadrosh E.A."/>
            <person name="Kyrpides N.C."/>
            <person name="Woyke T."/>
        </authorList>
    </citation>
    <scope>NUCLEOTIDE SEQUENCE</scope>
    <source>
        <strain evidence="2">GVMAG-M-3300023174-107</strain>
    </source>
</reference>
<dbReference type="EMBL" id="MN739520">
    <property type="protein sequence ID" value="QHT10350.1"/>
    <property type="molecule type" value="Genomic_DNA"/>
</dbReference>
<proteinExistence type="predicted"/>
<dbReference type="Gene3D" id="3.90.70.10">
    <property type="entry name" value="Cysteine proteinases"/>
    <property type="match status" value="1"/>
</dbReference>
<name>A0A6C0D269_9ZZZZ</name>
<dbReference type="SUPFAM" id="SSF54001">
    <property type="entry name" value="Cysteine proteinases"/>
    <property type="match status" value="1"/>
</dbReference>
<dbReference type="GO" id="GO:0004843">
    <property type="term" value="F:cysteine-type deubiquitinase activity"/>
    <property type="evidence" value="ECO:0007669"/>
    <property type="project" value="InterPro"/>
</dbReference>
<dbReference type="InterPro" id="IPR038765">
    <property type="entry name" value="Papain-like_cys_pep_sf"/>
</dbReference>
<dbReference type="InterPro" id="IPR001394">
    <property type="entry name" value="Peptidase_C19_UCH"/>
</dbReference>
<dbReference type="Pfam" id="PF00443">
    <property type="entry name" value="UCH"/>
    <property type="match status" value="1"/>
</dbReference>
<dbReference type="AlphaFoldDB" id="A0A6C0D269"/>
<dbReference type="CDD" id="cd02257">
    <property type="entry name" value="Peptidase_C19"/>
    <property type="match status" value="1"/>
</dbReference>
<organism evidence="2">
    <name type="scientific">viral metagenome</name>
    <dbReference type="NCBI Taxonomy" id="1070528"/>
    <lineage>
        <taxon>unclassified sequences</taxon>
        <taxon>metagenomes</taxon>
        <taxon>organismal metagenomes</taxon>
    </lineage>
</organism>
<accession>A0A6C0D269</accession>
<dbReference type="GO" id="GO:0016579">
    <property type="term" value="P:protein deubiquitination"/>
    <property type="evidence" value="ECO:0007669"/>
    <property type="project" value="InterPro"/>
</dbReference>